<keyword evidence="1" id="KW-1133">Transmembrane helix</keyword>
<feature type="transmembrane region" description="Helical" evidence="1">
    <location>
        <begin position="151"/>
        <end position="172"/>
    </location>
</feature>
<accession>X1M4M8</accession>
<gene>
    <name evidence="2" type="ORF">S06H3_35891</name>
</gene>
<dbReference type="EMBL" id="BARV01021692">
    <property type="protein sequence ID" value="GAI26552.1"/>
    <property type="molecule type" value="Genomic_DNA"/>
</dbReference>
<feature type="transmembrane region" description="Helical" evidence="1">
    <location>
        <begin position="78"/>
        <end position="95"/>
    </location>
</feature>
<proteinExistence type="predicted"/>
<organism evidence="2">
    <name type="scientific">marine sediment metagenome</name>
    <dbReference type="NCBI Taxonomy" id="412755"/>
    <lineage>
        <taxon>unclassified sequences</taxon>
        <taxon>metagenomes</taxon>
        <taxon>ecological metagenomes</taxon>
    </lineage>
</organism>
<reference evidence="2" key="1">
    <citation type="journal article" date="2014" name="Front. Microbiol.">
        <title>High frequency of phylogenetically diverse reductive dehalogenase-homologous genes in deep subseafloor sedimentary metagenomes.</title>
        <authorList>
            <person name="Kawai M."/>
            <person name="Futagami T."/>
            <person name="Toyoda A."/>
            <person name="Takaki Y."/>
            <person name="Nishi S."/>
            <person name="Hori S."/>
            <person name="Arai W."/>
            <person name="Tsubouchi T."/>
            <person name="Morono Y."/>
            <person name="Uchiyama I."/>
            <person name="Ito T."/>
            <person name="Fujiyama A."/>
            <person name="Inagaki F."/>
            <person name="Takami H."/>
        </authorList>
    </citation>
    <scope>NUCLEOTIDE SEQUENCE</scope>
    <source>
        <strain evidence="2">Expedition CK06-06</strain>
    </source>
</reference>
<feature type="transmembrane region" description="Helical" evidence="1">
    <location>
        <begin position="184"/>
        <end position="201"/>
    </location>
</feature>
<evidence type="ECO:0000313" key="2">
    <source>
        <dbReference type="EMBL" id="GAI26552.1"/>
    </source>
</evidence>
<sequence length="214" mass="24112">IGTAKIEPYQLAYILAAFLMLVRYSQQPHETYRVLSYVFIAFAAGIKYTTIFAAPFYLCAYLMATPIQRGVLVHVKEICRLVLIGIAINAVWLIVNWHNVCNPFFPNLVGVFGQCLKYPVTKDIMDMVMEGTMWQKGTSWSTTHSLENFKALFIAGFGTINSLLLIVALSVFAVRKKSRSLPHLNWIFGGIVLTTILFSSSKRIPILPETVEEK</sequence>
<keyword evidence="1" id="KW-0472">Membrane</keyword>
<name>X1M4M8_9ZZZZ</name>
<evidence type="ECO:0000256" key="1">
    <source>
        <dbReference type="SAM" id="Phobius"/>
    </source>
</evidence>
<keyword evidence="1" id="KW-0812">Transmembrane</keyword>
<protein>
    <submittedName>
        <fullName evidence="2">Uncharacterized protein</fullName>
    </submittedName>
</protein>
<dbReference type="AlphaFoldDB" id="X1M4M8"/>
<feature type="non-terminal residue" evidence="2">
    <location>
        <position position="1"/>
    </location>
</feature>
<feature type="transmembrane region" description="Helical" evidence="1">
    <location>
        <begin position="9"/>
        <end position="25"/>
    </location>
</feature>
<feature type="transmembrane region" description="Helical" evidence="1">
    <location>
        <begin position="37"/>
        <end position="58"/>
    </location>
</feature>
<comment type="caution">
    <text evidence="2">The sequence shown here is derived from an EMBL/GenBank/DDBJ whole genome shotgun (WGS) entry which is preliminary data.</text>
</comment>